<organism evidence="1 2">
    <name type="scientific">Enterovibrio coralii</name>
    <dbReference type="NCBI Taxonomy" id="294935"/>
    <lineage>
        <taxon>Bacteria</taxon>
        <taxon>Pseudomonadati</taxon>
        <taxon>Pseudomonadota</taxon>
        <taxon>Gammaproteobacteria</taxon>
        <taxon>Vibrionales</taxon>
        <taxon>Vibrionaceae</taxon>
        <taxon>Enterovibrio</taxon>
    </lineage>
</organism>
<accession>A0A135IBP1</accession>
<evidence type="ECO:0000313" key="1">
    <source>
        <dbReference type="EMBL" id="KXF82764.1"/>
    </source>
</evidence>
<name>A0A135IBP1_9GAMM</name>
<sequence length="72" mass="8209">MTMPTRTEYPGAKGQRDGKTKRLVMFDAVCAVKWRCQLAVAEQHINNIINATTNEKALNEQKRLQHGSLSYF</sequence>
<evidence type="ECO:0000313" key="2">
    <source>
        <dbReference type="Proteomes" id="UP000070529"/>
    </source>
</evidence>
<dbReference type="Proteomes" id="UP000070529">
    <property type="component" value="Unassembled WGS sequence"/>
</dbReference>
<protein>
    <submittedName>
        <fullName evidence="1">Uncharacterized protein</fullName>
    </submittedName>
</protein>
<gene>
    <name evidence="1" type="ORF">ATN88_15015</name>
</gene>
<dbReference type="AlphaFoldDB" id="A0A135IBP1"/>
<reference evidence="1 2" key="1">
    <citation type="submission" date="2015-11" db="EMBL/GenBank/DDBJ databases">
        <title>Genomic Taxonomy of the Vibrionaceae.</title>
        <authorList>
            <person name="Gomez-Gil B."/>
            <person name="Enciso-Ibarra J."/>
        </authorList>
    </citation>
    <scope>NUCLEOTIDE SEQUENCE [LARGE SCALE GENOMIC DNA]</scope>
    <source>
        <strain evidence="1 2">CAIM 912</strain>
    </source>
</reference>
<proteinExistence type="predicted"/>
<keyword evidence="2" id="KW-1185">Reference proteome</keyword>
<dbReference type="EMBL" id="LNTY01000017">
    <property type="protein sequence ID" value="KXF82764.1"/>
    <property type="molecule type" value="Genomic_DNA"/>
</dbReference>
<comment type="caution">
    <text evidence="1">The sequence shown here is derived from an EMBL/GenBank/DDBJ whole genome shotgun (WGS) entry which is preliminary data.</text>
</comment>